<reference evidence="4 5" key="1">
    <citation type="submission" date="2021-06" db="EMBL/GenBank/DDBJ databases">
        <title>Gemonas diversity in paddy soil.</title>
        <authorList>
            <person name="Liu G."/>
        </authorList>
    </citation>
    <scope>NUCLEOTIDE SEQUENCE [LARGE SCALE GENOMIC DNA]</scope>
    <source>
        <strain evidence="4 5">RG2</strain>
    </source>
</reference>
<dbReference type="RefSeq" id="WP_217286609.1">
    <property type="nucleotide sequence ID" value="NZ_CP077683.1"/>
</dbReference>
<sequence>MNELTIKLKTGDEIKGVLTRSFKYQDTDVEVLTEGSRETLLFSLDEICYIRFLSPPAGIGHGGSETMEEVQTIAGETFRVSVPANGKFLKGFLGLLPGEGESYQTFFFTDTGVRYRQDARYTGQILQDQGFVSTDKLEAALKQQQEQEQANRGEQDATILLADAVDEGEMHEQAQSNEIHHARVGDILVESGLVTREQVEAAFKSQKGKKLQVGELLIMKGLITEEQLLSALATKFRLRFVDLETVVPAEAALGAISEGLATRLKVFPISLEGRKLVVATCAPTDLTIGDNLRFSTNFAPELVVAPSRQILAAIDKYYRNRIETVDTLLNSMKGEAETVTIEEEADDTRLLFEPDSKIISLVNRILIDAYRRGASDIHFEPGAGNEPLNIRYRIDGECIHAHKVSASYKGAITVRIKIMADLNIAERRRPQSGKILLRYRQQMLEYRVEITPMVGGREGAVLRLLAASKPLPLAGLALLPHNLERFVDILDKPHGIILCVGPTGSGKTTTLHSALGHINTQERKIWTAEDPVEITQAGLCQVQVNAKIGFTFAEALRSFLRADPDVIMIGEMRDAETSKIAIEASLTGHLVFSTLHTNSAPEAAVRLIEMGMDPFNFSDALLGIVAQRLAKRLCSACKRPARDQRQRYDEVVASLGQIVGERKEVVPDFKEANFMTAVGCEECGGTGYKGRIALHELMVGTDKVKTAIRRGVGMDELRGIAMDEGMWTLKMDGLVKVLQGETDLEQILKVCM</sequence>
<keyword evidence="1" id="KW-0547">Nucleotide-binding</keyword>
<gene>
    <name evidence="4" type="primary">tadA</name>
    <name evidence="4" type="ORF">KP001_16155</name>
</gene>
<dbReference type="InterPro" id="IPR001482">
    <property type="entry name" value="T2SS/T4SS_dom"/>
</dbReference>
<evidence type="ECO:0000256" key="2">
    <source>
        <dbReference type="ARBA" id="ARBA00022840"/>
    </source>
</evidence>
<dbReference type="Pfam" id="PF00437">
    <property type="entry name" value="T2SSE"/>
    <property type="match status" value="1"/>
</dbReference>
<evidence type="ECO:0000313" key="5">
    <source>
        <dbReference type="Proteomes" id="UP000683559"/>
    </source>
</evidence>
<evidence type="ECO:0000259" key="3">
    <source>
        <dbReference type="PROSITE" id="PS00662"/>
    </source>
</evidence>
<evidence type="ECO:0000313" key="4">
    <source>
        <dbReference type="EMBL" id="QXE89944.1"/>
    </source>
</evidence>
<dbReference type="PROSITE" id="PS00662">
    <property type="entry name" value="T2SP_E"/>
    <property type="match status" value="1"/>
</dbReference>
<dbReference type="Pfam" id="PF05157">
    <property type="entry name" value="MshEN"/>
    <property type="match status" value="1"/>
</dbReference>
<proteinExistence type="predicted"/>
<dbReference type="PANTHER" id="PTHR30258">
    <property type="entry name" value="TYPE II SECRETION SYSTEM PROTEIN GSPE-RELATED"/>
    <property type="match status" value="1"/>
</dbReference>
<dbReference type="PANTHER" id="PTHR30258:SF1">
    <property type="entry name" value="PROTEIN TRANSPORT PROTEIN HOFB HOMOLOG"/>
    <property type="match status" value="1"/>
</dbReference>
<keyword evidence="5" id="KW-1185">Reference proteome</keyword>
<feature type="domain" description="Bacterial type II secretion system protein E" evidence="3">
    <location>
        <begin position="560"/>
        <end position="574"/>
    </location>
</feature>
<dbReference type="CDD" id="cd01129">
    <property type="entry name" value="PulE-GspE-like"/>
    <property type="match status" value="1"/>
</dbReference>
<evidence type="ECO:0000256" key="1">
    <source>
        <dbReference type="ARBA" id="ARBA00022741"/>
    </source>
</evidence>
<dbReference type="InterPro" id="IPR007831">
    <property type="entry name" value="T2SS_GspE_N"/>
</dbReference>
<dbReference type="Proteomes" id="UP000683559">
    <property type="component" value="Chromosome"/>
</dbReference>
<organism evidence="4 5">
    <name type="scientific">Geomonas subterranea</name>
    <dbReference type="NCBI Taxonomy" id="2847989"/>
    <lineage>
        <taxon>Bacteria</taxon>
        <taxon>Pseudomonadati</taxon>
        <taxon>Thermodesulfobacteriota</taxon>
        <taxon>Desulfuromonadia</taxon>
        <taxon>Geobacterales</taxon>
        <taxon>Geobacteraceae</taxon>
        <taxon>Geomonas</taxon>
    </lineage>
</organism>
<keyword evidence="2" id="KW-0067">ATP-binding</keyword>
<name>A0ABX8LES3_9BACT</name>
<dbReference type="EMBL" id="CP077683">
    <property type="protein sequence ID" value="QXE89944.1"/>
    <property type="molecule type" value="Genomic_DNA"/>
</dbReference>
<protein>
    <submittedName>
        <fullName evidence="4">Flp pilus assembly complex ATPase component TadA</fullName>
    </submittedName>
</protein>
<accession>A0ABX8LES3</accession>